<sequence length="279" mass="29162">MSDSPHDQVTEILATADERSHVLVAADDPDETIDSSESAESSLLEAAAEATAFLESADPEDVLAAVGLETLPDGSEPSSIPDAIARGDESRVDDLKRLLNLAKLADDSDEGDLEAASAHVRARREGGEAGDDDRTASETDDGRDETAADDEEPAGEDDETPADIGDAIKSALQSTVTEVGDDVGTLRERLEAASGSLESDNDTDAETDAETASDDGKSASTDADDDTDGDDKFLEMEFGSDDSATSRGVVRHSTVASSPSDRADMRGTARHSTMPDKSR</sequence>
<dbReference type="EMBL" id="RBZW01000076">
    <property type="protein sequence ID" value="THE62956.1"/>
    <property type="molecule type" value="Genomic_DNA"/>
</dbReference>
<evidence type="ECO:0000256" key="1">
    <source>
        <dbReference type="SAM" id="MobiDB-lite"/>
    </source>
</evidence>
<reference evidence="2 3" key="1">
    <citation type="submission" date="2018-10" db="EMBL/GenBank/DDBJ databases">
        <title>Natronolimnobius sp. XQ-INN 246 isolated from Inner Mongolia Autonomous Region of China.</title>
        <authorList>
            <person name="Xue Q."/>
        </authorList>
    </citation>
    <scope>NUCLEOTIDE SEQUENCE [LARGE SCALE GENOMIC DNA]</scope>
    <source>
        <strain evidence="2 3">XQ-INN 246</strain>
    </source>
</reference>
<feature type="region of interest" description="Disordered" evidence="1">
    <location>
        <begin position="103"/>
        <end position="279"/>
    </location>
</feature>
<evidence type="ECO:0000313" key="2">
    <source>
        <dbReference type="EMBL" id="THE62956.1"/>
    </source>
</evidence>
<accession>A0A4S3TGG3</accession>
<dbReference type="RefSeq" id="WP_141466591.1">
    <property type="nucleotide sequence ID" value="NZ_RBZW01000076.1"/>
</dbReference>
<gene>
    <name evidence="2" type="ORF">D8Y22_21135</name>
</gene>
<feature type="compositionally biased region" description="Basic and acidic residues" evidence="1">
    <location>
        <begin position="261"/>
        <end position="279"/>
    </location>
</feature>
<protein>
    <submittedName>
        <fullName evidence="2">Uncharacterized protein</fullName>
    </submittedName>
</protein>
<feature type="compositionally biased region" description="Acidic residues" evidence="1">
    <location>
        <begin position="138"/>
        <end position="161"/>
    </location>
</feature>
<comment type="caution">
    <text evidence="2">The sequence shown here is derived from an EMBL/GenBank/DDBJ whole genome shotgun (WGS) entry which is preliminary data.</text>
</comment>
<feature type="compositionally biased region" description="Acidic residues" evidence="1">
    <location>
        <begin position="199"/>
        <end position="213"/>
    </location>
</feature>
<dbReference type="OrthoDB" id="205583at2157"/>
<evidence type="ECO:0000313" key="3">
    <source>
        <dbReference type="Proteomes" id="UP000318864"/>
    </source>
</evidence>
<dbReference type="AlphaFoldDB" id="A0A4S3TGG3"/>
<keyword evidence="3" id="KW-1185">Reference proteome</keyword>
<organism evidence="2 3">
    <name type="scientific">Salinadaptatus halalkaliphilus</name>
    <dbReference type="NCBI Taxonomy" id="2419781"/>
    <lineage>
        <taxon>Archaea</taxon>
        <taxon>Methanobacteriati</taxon>
        <taxon>Methanobacteriota</taxon>
        <taxon>Stenosarchaea group</taxon>
        <taxon>Halobacteria</taxon>
        <taxon>Halobacteriales</taxon>
        <taxon>Natrialbaceae</taxon>
        <taxon>Salinadaptatus</taxon>
    </lineage>
</organism>
<feature type="region of interest" description="Disordered" evidence="1">
    <location>
        <begin position="68"/>
        <end position="89"/>
    </location>
</feature>
<dbReference type="Proteomes" id="UP000318864">
    <property type="component" value="Unassembled WGS sequence"/>
</dbReference>
<proteinExistence type="predicted"/>
<name>A0A4S3TGG3_9EURY</name>
<feature type="compositionally biased region" description="Basic and acidic residues" evidence="1">
    <location>
        <begin position="123"/>
        <end position="137"/>
    </location>
</feature>